<dbReference type="STRING" id="396323.VH98_04015"/>
<dbReference type="PANTHER" id="PTHR12526:SF629">
    <property type="entry name" value="TEICHURONIC ACID BIOSYNTHESIS GLYCOSYLTRANSFERASE TUAH-RELATED"/>
    <property type="match status" value="1"/>
</dbReference>
<name>V2UPM5_9GAMM</name>
<evidence type="ECO:0000313" key="5">
    <source>
        <dbReference type="EMBL" id="ESK50605.1"/>
    </source>
</evidence>
<accession>V2UPM5</accession>
<evidence type="ECO:0000259" key="4">
    <source>
        <dbReference type="Pfam" id="PF13439"/>
    </source>
</evidence>
<organism evidence="5 6">
    <name type="scientific">Acinetobacter brisouii CIP 110357</name>
    <dbReference type="NCBI Taxonomy" id="1341683"/>
    <lineage>
        <taxon>Bacteria</taxon>
        <taxon>Pseudomonadati</taxon>
        <taxon>Pseudomonadota</taxon>
        <taxon>Gammaproteobacteria</taxon>
        <taxon>Moraxellales</taxon>
        <taxon>Moraxellaceae</taxon>
        <taxon>Acinetobacter</taxon>
    </lineage>
</organism>
<feature type="domain" description="Glycosyltransferase subfamily 4-like N-terminal" evidence="4">
    <location>
        <begin position="16"/>
        <end position="161"/>
    </location>
</feature>
<dbReference type="HOGENOM" id="CLU_009583_0_0_6"/>
<dbReference type="PATRIC" id="fig|1341683.3.peg.2560"/>
<gene>
    <name evidence="5" type="ORF">P255_02588</name>
</gene>
<sequence length="360" mass="40204">MIGKICFLIGNLNLAGGTERVTTLVANALAAQGQQVCILNLSQGERPFFALDARVENHALYPQPVSMKSHLLGTIWKIRRFVQQQQIQHLVVVDSISCIFTVPALFGLKVQHICWEHFNFEVDLGLRLRRIGRIWAARYADAVVTLTEHDRQLWQQGIAKISVKIQAIANPSPFQIATQLPSQNHKTVLAVGRLRSEKGFDLLLEAWQLLSSKYPDWTLRIVGSGEQEQALKQQATQLGIEKSVDWVAATPEVAPYYAQASVYCLSSRFEGFGMVLLEALSFGLPIVAFDCPIGPREILANTPNPLVSPENAQALSDGLAQMMSLDTEHYQTIAQYNQQHVQQYSTEQIVAQWLQLFAQA</sequence>
<evidence type="ECO:0000256" key="1">
    <source>
        <dbReference type="ARBA" id="ARBA00022676"/>
    </source>
</evidence>
<evidence type="ECO:0000256" key="2">
    <source>
        <dbReference type="ARBA" id="ARBA00022679"/>
    </source>
</evidence>
<dbReference type="CDD" id="cd03820">
    <property type="entry name" value="GT4_AmsD-like"/>
    <property type="match status" value="1"/>
</dbReference>
<evidence type="ECO:0008006" key="7">
    <source>
        <dbReference type="Google" id="ProtNLM"/>
    </source>
</evidence>
<proteinExistence type="predicted"/>
<reference evidence="5 6" key="1">
    <citation type="submission" date="2013-10" db="EMBL/GenBank/DDBJ databases">
        <title>The Genome Sequence of Acinetobacter brisouii CIP 110357.</title>
        <authorList>
            <consortium name="The Broad Institute Genomics Platform"/>
            <consortium name="The Broad Institute Genome Sequencing Center for Infectious Disease"/>
            <person name="Cerqueira G."/>
            <person name="Feldgarden M."/>
            <person name="Courvalin P."/>
            <person name="Grillot-Courvalin C."/>
            <person name="Clermont D."/>
            <person name="Rocha E."/>
            <person name="Yoon E.-J."/>
            <person name="Nemec A."/>
            <person name="Young S.K."/>
            <person name="Zeng Q."/>
            <person name="Gargeya S."/>
            <person name="Fitzgerald M."/>
            <person name="Abouelleil A."/>
            <person name="Alvarado L."/>
            <person name="Berlin A.M."/>
            <person name="Chapman S.B."/>
            <person name="Gainer-Dewar J."/>
            <person name="Goldberg J."/>
            <person name="Gnerre S."/>
            <person name="Griggs A."/>
            <person name="Gujja S."/>
            <person name="Hansen M."/>
            <person name="Howarth C."/>
            <person name="Imamovic A."/>
            <person name="Ireland A."/>
            <person name="Larimer J."/>
            <person name="McCowan C."/>
            <person name="Murphy C."/>
            <person name="Pearson M."/>
            <person name="Poon T.W."/>
            <person name="Priest M."/>
            <person name="Roberts A."/>
            <person name="Saif S."/>
            <person name="Shea T."/>
            <person name="Sykes S."/>
            <person name="Wortman J."/>
            <person name="Nusbaum C."/>
            <person name="Birren B."/>
        </authorList>
    </citation>
    <scope>NUCLEOTIDE SEQUENCE [LARGE SCALE GENOMIC DNA]</scope>
    <source>
        <strain evidence="5 6">CIP 110357</strain>
    </source>
</reference>
<dbReference type="Gene3D" id="3.40.50.2000">
    <property type="entry name" value="Glycogen Phosphorylase B"/>
    <property type="match status" value="2"/>
</dbReference>
<protein>
    <recommendedName>
        <fullName evidence="7">Glycosyl transferase family 1 domain-containing protein</fullName>
    </recommendedName>
</protein>
<feature type="domain" description="Glycosyl transferase family 1" evidence="3">
    <location>
        <begin position="181"/>
        <end position="339"/>
    </location>
</feature>
<keyword evidence="1" id="KW-0328">Glycosyltransferase</keyword>
<keyword evidence="2" id="KW-0808">Transferase</keyword>
<evidence type="ECO:0000313" key="6">
    <source>
        <dbReference type="Proteomes" id="UP000018418"/>
    </source>
</evidence>
<dbReference type="SUPFAM" id="SSF53756">
    <property type="entry name" value="UDP-Glycosyltransferase/glycogen phosphorylase"/>
    <property type="match status" value="1"/>
</dbReference>
<dbReference type="PANTHER" id="PTHR12526">
    <property type="entry name" value="GLYCOSYLTRANSFERASE"/>
    <property type="match status" value="1"/>
</dbReference>
<evidence type="ECO:0000259" key="3">
    <source>
        <dbReference type="Pfam" id="PF00534"/>
    </source>
</evidence>
<dbReference type="Pfam" id="PF00534">
    <property type="entry name" value="Glycos_transf_1"/>
    <property type="match status" value="1"/>
</dbReference>
<dbReference type="EMBL" id="AYEU01000007">
    <property type="protein sequence ID" value="ESK50605.1"/>
    <property type="molecule type" value="Genomic_DNA"/>
</dbReference>
<dbReference type="GO" id="GO:0016757">
    <property type="term" value="F:glycosyltransferase activity"/>
    <property type="evidence" value="ECO:0007669"/>
    <property type="project" value="UniProtKB-KW"/>
</dbReference>
<dbReference type="InterPro" id="IPR028098">
    <property type="entry name" value="Glyco_trans_4-like_N"/>
</dbReference>
<dbReference type="GO" id="GO:1901135">
    <property type="term" value="P:carbohydrate derivative metabolic process"/>
    <property type="evidence" value="ECO:0007669"/>
    <property type="project" value="UniProtKB-ARBA"/>
</dbReference>
<dbReference type="InterPro" id="IPR001296">
    <property type="entry name" value="Glyco_trans_1"/>
</dbReference>
<comment type="caution">
    <text evidence="5">The sequence shown here is derived from an EMBL/GenBank/DDBJ whole genome shotgun (WGS) entry which is preliminary data.</text>
</comment>
<dbReference type="AlphaFoldDB" id="V2UPM5"/>
<dbReference type="Pfam" id="PF13439">
    <property type="entry name" value="Glyco_transf_4"/>
    <property type="match status" value="1"/>
</dbReference>
<keyword evidence="6" id="KW-1185">Reference proteome</keyword>
<dbReference type="OrthoDB" id="9777346at2"/>
<dbReference type="Proteomes" id="UP000018418">
    <property type="component" value="Unassembled WGS sequence"/>
</dbReference>
<dbReference type="RefSeq" id="WP_004902869.1">
    <property type="nucleotide sequence ID" value="NZ_BBTI01000005.1"/>
</dbReference>